<dbReference type="Proteomes" id="UP001238179">
    <property type="component" value="Chromosome"/>
</dbReference>
<name>A0AA48GHE2_9BACT</name>
<reference evidence="2" key="1">
    <citation type="journal article" date="2023" name="Int. J. Syst. Evol. Microbiol.">
        <title>Mesoterricola silvestris gen. nov., sp. nov., Mesoterricola sediminis sp. nov., Geothrix oryzae sp. nov., Geothrix edaphica sp. nov., Geothrix rubra sp. nov., and Geothrix limicola sp. nov., six novel members of Acidobacteriota isolated from soils.</title>
        <authorList>
            <person name="Itoh H."/>
            <person name="Sugisawa Y."/>
            <person name="Mise K."/>
            <person name="Xu Z."/>
            <person name="Kuniyasu M."/>
            <person name="Ushijima N."/>
            <person name="Kawano K."/>
            <person name="Kobayashi E."/>
            <person name="Shiratori Y."/>
            <person name="Masuda Y."/>
            <person name="Senoo K."/>
        </authorList>
    </citation>
    <scope>NUCLEOTIDE SEQUENCE [LARGE SCALE GENOMIC DNA]</scope>
    <source>
        <strain evidence="2">W79</strain>
    </source>
</reference>
<keyword evidence="2" id="KW-1185">Reference proteome</keyword>
<gene>
    <name evidence="1" type="ORF">METEAL_20850</name>
</gene>
<proteinExistence type="predicted"/>
<protein>
    <submittedName>
        <fullName evidence="1">Uncharacterized protein</fullName>
    </submittedName>
</protein>
<evidence type="ECO:0000313" key="1">
    <source>
        <dbReference type="EMBL" id="BDU72911.1"/>
    </source>
</evidence>
<evidence type="ECO:0000313" key="2">
    <source>
        <dbReference type="Proteomes" id="UP001238179"/>
    </source>
</evidence>
<dbReference type="AlphaFoldDB" id="A0AA48GHE2"/>
<organism evidence="1 2">
    <name type="scientific">Mesoterricola silvestris</name>
    <dbReference type="NCBI Taxonomy" id="2927979"/>
    <lineage>
        <taxon>Bacteria</taxon>
        <taxon>Pseudomonadati</taxon>
        <taxon>Acidobacteriota</taxon>
        <taxon>Holophagae</taxon>
        <taxon>Holophagales</taxon>
        <taxon>Holophagaceae</taxon>
        <taxon>Mesoterricola</taxon>
    </lineage>
</organism>
<dbReference type="EMBL" id="AP027080">
    <property type="protein sequence ID" value="BDU72911.1"/>
    <property type="molecule type" value="Genomic_DNA"/>
</dbReference>
<dbReference type="KEGG" id="msil:METEAL_20850"/>
<sequence>MSYSSDLDFMLSDAPNSVPVVLGSTSGTGILLEESQTFEGATGQMQVGGIDRHVVVNPATFPGLVKGVQFTVDGTTYEAGTVQIEKDGTLKVQLVDA</sequence>
<accession>A0AA48GHE2</accession>
<dbReference type="RefSeq" id="WP_316415823.1">
    <property type="nucleotide sequence ID" value="NZ_AP027080.1"/>
</dbReference>